<sequence>MNVLKRGSDQDNWWQAYPGLYARELAAYEGHGASHRPLIQQDGTLILEVLWPMDSGGSIRLNVGYSPLHPFCRPSISAPELQLERHQNPFTRDLCLLTQDSAQWYPHQMVADFVAERLSQVLQVMTLRRNEKWSEAASLEEQAPDPVTPYHMHVAEEYSAVFFDGQQPVPNAPLGTAVFLLQGRLERGRSPPFQAILSKVEPLSGTWMAKPFDLPKRAGPWKNVIGRWIRLEPPFPEAPEEILAAAEKAIERQSALFPAHLKKLGSIADDDLSITAVVFQEELSYGPDNKGNGWFFLVSRRVPGSRRRQVSLVRGYRLSSDMLSRLPVASALKSKKVVLVGCGAIGSFAAVELARSGVGQLTIIDFDLVEPGNTVRWALGRSVWGLPKTTALHDFLYHNYPWTNVGRGHAKVGSAISNVDDVRKLEGNPMRWLRALIEDADIVVDTSAATECQGALAYMCRSIGKPYVLGHATEGAAGGVVARFKPGAPGCYVCLQQHWSGKTLPLPTIDSSGTIVPTGCNAPTFTGGAFDLQEVSMEVVRSTIGLLAPDVYDSGDWHLSILDLTENGRRILPRWKAETIAPHSSCSCGASQG</sequence>
<dbReference type="Gene3D" id="3.40.50.720">
    <property type="entry name" value="NAD(P)-binding Rossmann-like Domain"/>
    <property type="match status" value="1"/>
</dbReference>
<dbReference type="PANTHER" id="PTHR43267">
    <property type="entry name" value="TRNA THREONYLCARBAMOYLADENOSINE DEHYDRATASE"/>
    <property type="match status" value="1"/>
</dbReference>
<feature type="domain" description="THIF-type NAD/FAD binding fold" evidence="1">
    <location>
        <begin position="330"/>
        <end position="504"/>
    </location>
</feature>
<dbReference type="RefSeq" id="WP_097587696.1">
    <property type="nucleotide sequence ID" value="NZ_NWTC01000028.1"/>
</dbReference>
<dbReference type="CDD" id="cd01483">
    <property type="entry name" value="E1_enzyme_family"/>
    <property type="match status" value="1"/>
</dbReference>
<organism evidence="2 3">
    <name type="scientific">Rhizobium fredii</name>
    <name type="common">Sinorhizobium fredii</name>
    <dbReference type="NCBI Taxonomy" id="380"/>
    <lineage>
        <taxon>Bacteria</taxon>
        <taxon>Pseudomonadati</taxon>
        <taxon>Pseudomonadota</taxon>
        <taxon>Alphaproteobacteria</taxon>
        <taxon>Hyphomicrobiales</taxon>
        <taxon>Rhizobiaceae</taxon>
        <taxon>Sinorhizobium/Ensifer group</taxon>
        <taxon>Sinorhizobium</taxon>
    </lineage>
</organism>
<dbReference type="Proteomes" id="UP000220353">
    <property type="component" value="Unassembled WGS sequence"/>
</dbReference>
<dbReference type="PANTHER" id="PTHR43267:SF3">
    <property type="entry name" value="THIF PROTEIN"/>
    <property type="match status" value="1"/>
</dbReference>
<dbReference type="EMBL" id="NWTC01000028">
    <property type="protein sequence ID" value="PDT44791.1"/>
    <property type="molecule type" value="Genomic_DNA"/>
</dbReference>
<dbReference type="SUPFAM" id="SSF69572">
    <property type="entry name" value="Activating enzymes of the ubiquitin-like proteins"/>
    <property type="match status" value="1"/>
</dbReference>
<name>A0A2A6LQF9_RHIFR</name>
<comment type="caution">
    <text evidence="2">The sequence shown here is derived from an EMBL/GenBank/DDBJ whole genome shotgun (WGS) entry which is preliminary data.</text>
</comment>
<proteinExistence type="predicted"/>
<reference evidence="2 3" key="1">
    <citation type="submission" date="2017-09" db="EMBL/GenBank/DDBJ databases">
        <title>Comparative genomics of rhizobia isolated from Phaseolus vulgaris in China.</title>
        <authorList>
            <person name="Tong W."/>
        </authorList>
    </citation>
    <scope>NUCLEOTIDE SEQUENCE [LARGE SCALE GENOMIC DNA]</scope>
    <source>
        <strain evidence="2 3">PCH1</strain>
    </source>
</reference>
<dbReference type="InterPro" id="IPR045886">
    <property type="entry name" value="ThiF/MoeB/HesA"/>
</dbReference>
<gene>
    <name evidence="2" type="ORF">CO661_27305</name>
</gene>
<dbReference type="GO" id="GO:0008641">
    <property type="term" value="F:ubiquitin-like modifier activating enzyme activity"/>
    <property type="evidence" value="ECO:0007669"/>
    <property type="project" value="InterPro"/>
</dbReference>
<accession>A0A2A6LQF9</accession>
<evidence type="ECO:0000313" key="3">
    <source>
        <dbReference type="Proteomes" id="UP000220353"/>
    </source>
</evidence>
<evidence type="ECO:0000313" key="2">
    <source>
        <dbReference type="EMBL" id="PDT44791.1"/>
    </source>
</evidence>
<dbReference type="GO" id="GO:0061503">
    <property type="term" value="F:tRNA threonylcarbamoyladenosine dehydratase"/>
    <property type="evidence" value="ECO:0007669"/>
    <property type="project" value="TreeGrafter"/>
</dbReference>
<dbReference type="Pfam" id="PF00899">
    <property type="entry name" value="ThiF"/>
    <property type="match status" value="1"/>
</dbReference>
<protein>
    <recommendedName>
        <fullName evidence="1">THIF-type NAD/FAD binding fold domain-containing protein</fullName>
    </recommendedName>
</protein>
<dbReference type="InterPro" id="IPR000594">
    <property type="entry name" value="ThiF_NAD_FAD-bd"/>
</dbReference>
<dbReference type="GO" id="GO:0061504">
    <property type="term" value="P:cyclic threonylcarbamoyladenosine biosynthetic process"/>
    <property type="evidence" value="ECO:0007669"/>
    <property type="project" value="TreeGrafter"/>
</dbReference>
<dbReference type="InterPro" id="IPR035985">
    <property type="entry name" value="Ubiquitin-activating_enz"/>
</dbReference>
<evidence type="ECO:0000259" key="1">
    <source>
        <dbReference type="Pfam" id="PF00899"/>
    </source>
</evidence>
<dbReference type="AlphaFoldDB" id="A0A2A6LQF9"/>